<reference evidence="3 5" key="3">
    <citation type="submission" date="2019-04" db="EMBL/GenBank/DDBJ databases">
        <title>Microbes associate with the intestines of laboratory mice.</title>
        <authorList>
            <person name="Navarre W."/>
            <person name="Wong E."/>
            <person name="Huang K."/>
            <person name="Tropini C."/>
            <person name="Ng K."/>
            <person name="Yu B."/>
        </authorList>
    </citation>
    <scope>NUCLEOTIDE SEQUENCE [LARGE SCALE GENOMIC DNA]</scope>
    <source>
        <strain evidence="3 5">NM26_J9</strain>
    </source>
</reference>
<dbReference type="RefSeq" id="WP_004047534.1">
    <property type="nucleotide sequence ID" value="NZ_BDFM01000189.1"/>
</dbReference>
<evidence type="ECO:0000313" key="1">
    <source>
        <dbReference type="EMBL" id="QIA90186.1"/>
    </source>
</evidence>
<evidence type="ECO:0000313" key="6">
    <source>
        <dbReference type="Proteomes" id="UP000463931"/>
    </source>
</evidence>
<name>A0A4Q2ALQ1_9LACO</name>
<proteinExistence type="predicted"/>
<reference evidence="1 6" key="2">
    <citation type="journal article" date="2019" name="Nat. Med.">
        <title>Preventing dysbiosis of the neonatal mouse intestinal microbiome protects against late-onset sepsis.</title>
        <authorList>
            <person name="Singer J.R."/>
            <person name="Blosser E.G."/>
            <person name="Zindl C.L."/>
            <person name="Silberger D.J."/>
            <person name="Conlan S."/>
            <person name="Laufer V.A."/>
            <person name="DiToro D."/>
            <person name="Deming C."/>
            <person name="Kumar R."/>
            <person name="Morrow C.D."/>
            <person name="Segre J.A."/>
            <person name="Gray M.J."/>
            <person name="Randolph D.A."/>
            <person name="Weaver C.T."/>
        </authorList>
    </citation>
    <scope>NUCLEOTIDE SEQUENCE [LARGE SCALE GENOMIC DNA]</scope>
    <source>
        <strain evidence="1 6">V10</strain>
    </source>
</reference>
<accession>A0A4Q2ALQ1</accession>
<protein>
    <recommendedName>
        <fullName evidence="7">Phage protein</fullName>
    </recommendedName>
</protein>
<dbReference type="EMBL" id="SRYK01000015">
    <property type="protein sequence ID" value="TGY55937.1"/>
    <property type="molecule type" value="Genomic_DNA"/>
</dbReference>
<dbReference type="EMBL" id="CP040852">
    <property type="protein sequence ID" value="QIA90186.1"/>
    <property type="molecule type" value="Genomic_DNA"/>
</dbReference>
<evidence type="ECO:0000313" key="4">
    <source>
        <dbReference type="Proteomes" id="UP000289316"/>
    </source>
</evidence>
<dbReference type="EMBL" id="QZFR01000067">
    <property type="protein sequence ID" value="RXV70538.1"/>
    <property type="molecule type" value="Genomic_DNA"/>
</dbReference>
<dbReference type="Proteomes" id="UP000463931">
    <property type="component" value="Chromosome"/>
</dbReference>
<dbReference type="Proteomes" id="UP000306855">
    <property type="component" value="Unassembled WGS sequence"/>
</dbReference>
<dbReference type="AlphaFoldDB" id="A0A4Q2ALQ1"/>
<sequence length="111" mass="12923">MTKAEEKQTKVVGKIEPQKVDRLGNNEEWIFTDANGYDWKYTFQFPGVMKAYEMLDNARMANGMIAKSILYNEYLQNIVVSEKLELDDMNDRPGLEELFEAMDLFLGERIS</sequence>
<organism evidence="2 4">
    <name type="scientific">Ligilactobacillus murinus</name>
    <dbReference type="NCBI Taxonomy" id="1622"/>
    <lineage>
        <taxon>Bacteria</taxon>
        <taxon>Bacillati</taxon>
        <taxon>Bacillota</taxon>
        <taxon>Bacilli</taxon>
        <taxon>Lactobacillales</taxon>
        <taxon>Lactobacillaceae</taxon>
        <taxon>Ligilactobacillus</taxon>
    </lineage>
</organism>
<evidence type="ECO:0000313" key="5">
    <source>
        <dbReference type="Proteomes" id="UP000306855"/>
    </source>
</evidence>
<dbReference type="Proteomes" id="UP000289316">
    <property type="component" value="Unassembled WGS sequence"/>
</dbReference>
<gene>
    <name evidence="2" type="ORF">D6C19_08495</name>
    <name evidence="3" type="ORF">E5340_04515</name>
    <name evidence="1" type="ORF">FEE40_08515</name>
</gene>
<reference evidence="2 4" key="1">
    <citation type="submission" date="2018-09" db="EMBL/GenBank/DDBJ databases">
        <title>Murine metabolic-syndrome-specific gut microbial biobank.</title>
        <authorList>
            <person name="Liu C."/>
        </authorList>
    </citation>
    <scope>NUCLEOTIDE SEQUENCE [LARGE SCALE GENOMIC DNA]</scope>
    <source>
        <strain evidence="2 4">C-30</strain>
    </source>
</reference>
<evidence type="ECO:0000313" key="2">
    <source>
        <dbReference type="EMBL" id="RXV70538.1"/>
    </source>
</evidence>
<evidence type="ECO:0008006" key="7">
    <source>
        <dbReference type="Google" id="ProtNLM"/>
    </source>
</evidence>
<dbReference type="OrthoDB" id="2627254at2"/>
<evidence type="ECO:0000313" key="3">
    <source>
        <dbReference type="EMBL" id="TGY55937.1"/>
    </source>
</evidence>